<dbReference type="InterPro" id="IPR011043">
    <property type="entry name" value="Gal_Oxase/kelch_b-propeller"/>
</dbReference>
<gene>
    <name evidence="2" type="primary">GPB2</name>
    <name evidence="2" type="ORF">SPAR_A00100</name>
</gene>
<name>A0A8B8UKW1_SACPA</name>
<proteinExistence type="predicted"/>
<feature type="region of interest" description="Disordered" evidence="1">
    <location>
        <begin position="631"/>
        <end position="653"/>
    </location>
</feature>
<dbReference type="AlphaFoldDB" id="A0A8B8UKW1"/>
<dbReference type="VEuPathDB" id="FungiDB:SPAR_A00100"/>
<dbReference type="PANTHER" id="PTHR23244:SF471">
    <property type="entry name" value="GUANINE NUCLEOTIDE-BINDING PROTEIN SUBUNIT BETA 1-RELATED"/>
    <property type="match status" value="1"/>
</dbReference>
<protein>
    <submittedName>
        <fullName evidence="2">Gpb2p</fullName>
    </submittedName>
</protein>
<reference evidence="2" key="3">
    <citation type="submission" date="2025-07" db="EMBL/GenBank/DDBJ databases">
        <authorList>
            <consortium name="NCBI Genome Project"/>
        </authorList>
    </citation>
    <scope>NUCLEOTIDE SEQUENCE</scope>
    <source>
        <strain evidence="2">CBS432</strain>
    </source>
</reference>
<reference evidence="2" key="1">
    <citation type="journal article" date="2017" name="Nat. Genet.">
        <title>Contrasting evolutionary genome dynamics between domesticated and wild yeasts.</title>
        <authorList>
            <person name="Yue J.X."/>
            <person name="Li J."/>
            <person name="Aigrain L."/>
            <person name="Hallin J."/>
            <person name="Persson K."/>
            <person name="Oliver K."/>
            <person name="Bergstrom A."/>
            <person name="Coupland P."/>
            <person name="Warringer J."/>
            <person name="Lagomarsino M.C."/>
            <person name="Fischer G."/>
            <person name="Durbin R."/>
            <person name="Liti G."/>
        </authorList>
    </citation>
    <scope>NUCLEOTIDE SEQUENCE</scope>
    <source>
        <strain evidence="2">CBS432</strain>
    </source>
</reference>
<feature type="compositionally biased region" description="Polar residues" evidence="1">
    <location>
        <begin position="631"/>
        <end position="650"/>
    </location>
</feature>
<organism evidence="2">
    <name type="scientific">Saccharomyces paradoxus</name>
    <name type="common">Yeast</name>
    <name type="synonym">Saccharomyces douglasii</name>
    <dbReference type="NCBI Taxonomy" id="27291"/>
    <lineage>
        <taxon>Eukaryota</taxon>
        <taxon>Fungi</taxon>
        <taxon>Dikarya</taxon>
        <taxon>Ascomycota</taxon>
        <taxon>Saccharomycotina</taxon>
        <taxon>Saccharomycetes</taxon>
        <taxon>Saccharomycetales</taxon>
        <taxon>Saccharomycetaceae</taxon>
        <taxon>Saccharomyces</taxon>
    </lineage>
</organism>
<dbReference type="GeneID" id="54628605"/>
<evidence type="ECO:0000313" key="2">
    <source>
        <dbReference type="RefSeq" id="XP_033764418.1"/>
    </source>
</evidence>
<dbReference type="InterPro" id="IPR015915">
    <property type="entry name" value="Kelch-typ_b-propeller"/>
</dbReference>
<accession>A0A8B8UKW1</accession>
<dbReference type="KEGG" id="spao:SPAR_A00100"/>
<dbReference type="Gene3D" id="2.120.10.80">
    <property type="entry name" value="Kelch-type beta propeller"/>
    <property type="match status" value="1"/>
</dbReference>
<dbReference type="SUPFAM" id="SSF50965">
    <property type="entry name" value="Galactose oxidase, central domain"/>
    <property type="match status" value="1"/>
</dbReference>
<dbReference type="RefSeq" id="XP_033764418.1">
    <property type="nucleotide sequence ID" value="XM_033908527.1"/>
</dbReference>
<dbReference type="PANTHER" id="PTHR23244">
    <property type="entry name" value="KELCH REPEAT DOMAIN"/>
    <property type="match status" value="1"/>
</dbReference>
<reference evidence="2" key="2">
    <citation type="submission" date="2020-01" db="EMBL/GenBank/DDBJ databases">
        <title>Population-level Yeast Reference Genomes.</title>
        <authorList>
            <person name="Yue J.-X."/>
        </authorList>
    </citation>
    <scope>NUCLEOTIDE SEQUENCE</scope>
    <source>
        <strain evidence="2">CBS432</strain>
    </source>
</reference>
<evidence type="ECO:0000256" key="1">
    <source>
        <dbReference type="SAM" id="MobiDB-lite"/>
    </source>
</evidence>
<sequence>MEISSSPWNDGGYSPYEKNRVAVSPFSSPLEGEERIETSRSLGDHCFEPLPYVTNYLSVFALFGKEMFGDKGNVSSRNEYLLKKYYSLKKPFVLRHNGHSLKNPDMPPQRNDILQTNFMVDKFLNRTVRSVNFNNFKIISDMQSKSARGTKTGTSQDQGSDAIQNICLPSIPSALPYFQYYRKLLTVNTKEWDILKLHSLWVPNLRKNFKDFSLHGERNPSKATDDNYDEDIIMKKNLFFERSPGQQTLDGKGYVSKGYEISSGNLVIPSLFSEDKLPALTYHCSVELNGNIYILGGLMPCYSYEEDAPMLNDFFVDGIKNLPPPLLPQVINNPSMVNNPHLYVASIPSCRFSTPKMRGYIPPPLLCVQGSRLTDRHIFFYGGFEIRTETRGDENGKYHLKKRLYVNNTGYILDIVSFKFTKIDIIVQPSKYNAYPTMSSRFGHLQISIDNPNRRNSVHSASMNDGHKMGSVPMKQGTSITSGRLEKAAVLSSLPHSNTAPYCMHTIIIFGGYRQTGDDRYEAMNDLWKIEVPVIRRGKKGYCKFSETANAVLLTPREKDKLDWPEERAFAAFSVHGTSLMDRSSLDMKLLGNLKKHFILKPSYISQDRVVSPKPVFPMMVHGRHQDLFNNGTAAQESPTSGVSASSAGTDDSFDPGINHDFDNFIVKQGIKSSSIPMTTIGRQRLILSQEKSVGKTIVLHGGSNGHNVLDDMWLMDLECETWTPIETFVRVDPSENGDERLDSVNVGLVGHRMESIGRICVCIGGMVQEDVDQFYSGDDDEPPRKRSSGTLPLGCNFLNTIDLSTQCWEEHKITLSKKEEDGDGQDNEDDNANPNIVVGFGGTSLQCDKSIILIGGLMSRRSNLKEIYLHGTISKSIFPSVNPSA</sequence>
<reference evidence="2" key="4">
    <citation type="submission" date="2025-08" db="UniProtKB">
        <authorList>
            <consortium name="RefSeq"/>
        </authorList>
    </citation>
    <scope>IDENTIFICATION</scope>
    <source>
        <strain evidence="2">CBS432</strain>
    </source>
</reference>
<dbReference type="OrthoDB" id="10251809at2759"/>